<gene>
    <name evidence="2" type="ORF">QO014_000657</name>
</gene>
<dbReference type="Gene3D" id="3.20.20.190">
    <property type="entry name" value="Phosphatidylinositol (PI) phosphodiesterase"/>
    <property type="match status" value="1"/>
</dbReference>
<evidence type="ECO:0000313" key="2">
    <source>
        <dbReference type="EMBL" id="MDQ0436287.1"/>
    </source>
</evidence>
<reference evidence="2 3" key="1">
    <citation type="submission" date="2023-07" db="EMBL/GenBank/DDBJ databases">
        <title>Genomic Encyclopedia of Type Strains, Phase IV (KMG-IV): sequencing the most valuable type-strain genomes for metagenomic binning, comparative biology and taxonomic classification.</title>
        <authorList>
            <person name="Goeker M."/>
        </authorList>
    </citation>
    <scope>NUCLEOTIDE SEQUENCE [LARGE SCALE GENOMIC DNA]</scope>
    <source>
        <strain evidence="2 3">B6-8</strain>
    </source>
</reference>
<protein>
    <submittedName>
        <fullName evidence="2">Glycerophosphoryl diester phosphodiesterase</fullName>
        <ecNumber evidence="2">3.1.4.46</ecNumber>
    </submittedName>
</protein>
<evidence type="ECO:0000259" key="1">
    <source>
        <dbReference type="PROSITE" id="PS51704"/>
    </source>
</evidence>
<name>A0ABU0H2K1_9HYPH</name>
<organism evidence="2 3">
    <name type="scientific">Kaistia dalseonensis</name>
    <dbReference type="NCBI Taxonomy" id="410840"/>
    <lineage>
        <taxon>Bacteria</taxon>
        <taxon>Pseudomonadati</taxon>
        <taxon>Pseudomonadota</taxon>
        <taxon>Alphaproteobacteria</taxon>
        <taxon>Hyphomicrobiales</taxon>
        <taxon>Kaistiaceae</taxon>
        <taxon>Kaistia</taxon>
    </lineage>
</organism>
<dbReference type="EC" id="3.1.4.46" evidence="2"/>
<dbReference type="InterPro" id="IPR017946">
    <property type="entry name" value="PLC-like_Pdiesterase_TIM-brl"/>
</dbReference>
<dbReference type="SUPFAM" id="SSF51695">
    <property type="entry name" value="PLC-like phosphodiesterases"/>
    <property type="match status" value="1"/>
</dbReference>
<dbReference type="Proteomes" id="UP001241603">
    <property type="component" value="Unassembled WGS sequence"/>
</dbReference>
<keyword evidence="2" id="KW-0378">Hydrolase</keyword>
<dbReference type="Pfam" id="PF03009">
    <property type="entry name" value="GDPD"/>
    <property type="match status" value="1"/>
</dbReference>
<dbReference type="EMBL" id="JAUSVO010000001">
    <property type="protein sequence ID" value="MDQ0436287.1"/>
    <property type="molecule type" value="Genomic_DNA"/>
</dbReference>
<evidence type="ECO:0000313" key="3">
    <source>
        <dbReference type="Proteomes" id="UP001241603"/>
    </source>
</evidence>
<proteinExistence type="predicted"/>
<keyword evidence="3" id="KW-1185">Reference proteome</keyword>
<dbReference type="PANTHER" id="PTHR46211">
    <property type="entry name" value="GLYCEROPHOSPHORYL DIESTER PHOSPHODIESTERASE"/>
    <property type="match status" value="1"/>
</dbReference>
<accession>A0ABU0H2K1</accession>
<dbReference type="PROSITE" id="PS51704">
    <property type="entry name" value="GP_PDE"/>
    <property type="match status" value="1"/>
</dbReference>
<dbReference type="InterPro" id="IPR030395">
    <property type="entry name" value="GP_PDE_dom"/>
</dbReference>
<dbReference type="GO" id="GO:0008889">
    <property type="term" value="F:glycerophosphodiester phosphodiesterase activity"/>
    <property type="evidence" value="ECO:0007669"/>
    <property type="project" value="UniProtKB-EC"/>
</dbReference>
<dbReference type="RefSeq" id="WP_266347212.1">
    <property type="nucleotide sequence ID" value="NZ_JAPKNG010000001.1"/>
</dbReference>
<comment type="caution">
    <text evidence="2">The sequence shown here is derived from an EMBL/GenBank/DDBJ whole genome shotgun (WGS) entry which is preliminary data.</text>
</comment>
<dbReference type="PANTHER" id="PTHR46211:SF14">
    <property type="entry name" value="GLYCEROPHOSPHODIESTER PHOSPHODIESTERASE"/>
    <property type="match status" value="1"/>
</dbReference>
<feature type="domain" description="GP-PDE" evidence="1">
    <location>
        <begin position="11"/>
        <end position="260"/>
    </location>
</feature>
<sequence>MSLLRSETGKIHICGHRGHSVGAPENTLAAFRMAKSLGGTFCETDLALTQDGELVLIHDQTVDRTTDGKGLVAGMTLAELASLDAGGWFGAEFAGEPIPTLRDALALARDIGLMLQVELKIYGRDDALLPPLAALLDEMDAHELVQFSSFDFRQLREAKRQIPKVRTVGITHSRLIDPVATARATNLDAINIEIQHFPSGEALELHEAGIAAFLYVPRPEKIARDAAYGLDIEGALLGWVEDGRIDQLCGDDVGWLTRFVSGEPWSMQAE</sequence>